<dbReference type="RefSeq" id="WP_213296567.1">
    <property type="nucleotide sequence ID" value="NZ_JAGYVZ010000004.1"/>
</dbReference>
<accession>A0ABS5P8J6</accession>
<evidence type="ECO:0000256" key="1">
    <source>
        <dbReference type="SAM" id="SignalP"/>
    </source>
</evidence>
<name>A0ABS5P8J6_9FLAO</name>
<feature type="chain" id="PRO_5046582295" evidence="1">
    <location>
        <begin position="19"/>
        <end position="139"/>
    </location>
</feature>
<comment type="caution">
    <text evidence="2">The sequence shown here is derived from an EMBL/GenBank/DDBJ whole genome shotgun (WGS) entry which is preliminary data.</text>
</comment>
<keyword evidence="1" id="KW-0732">Signal</keyword>
<protein>
    <submittedName>
        <fullName evidence="2">Uncharacterized protein</fullName>
    </submittedName>
</protein>
<evidence type="ECO:0000313" key="2">
    <source>
        <dbReference type="EMBL" id="MBS7230638.1"/>
    </source>
</evidence>
<dbReference type="EMBL" id="JAGYVZ010000004">
    <property type="protein sequence ID" value="MBS7230638.1"/>
    <property type="molecule type" value="Genomic_DNA"/>
</dbReference>
<evidence type="ECO:0000313" key="3">
    <source>
        <dbReference type="Proteomes" id="UP000722625"/>
    </source>
</evidence>
<feature type="signal peptide" evidence="1">
    <location>
        <begin position="1"/>
        <end position="18"/>
    </location>
</feature>
<reference evidence="2 3" key="1">
    <citation type="journal article" date="2018" name="Int. J. Syst. Evol. Microbiol.">
        <title>Flavobacterium chryseum sp. nov. and Flavobacterium psychroterrae sp. nov., novel environmental bacteria isolated from Antarctica.</title>
        <authorList>
            <person name="Kralova S."/>
            <person name="Svec P."/>
            <person name="Busse H.J."/>
            <person name="Stankova E."/>
            <person name="Vaczi P."/>
            <person name="Sedlacek I."/>
        </authorList>
    </citation>
    <scope>NUCLEOTIDE SEQUENCE [LARGE SCALE GENOMIC DNA]</scope>
    <source>
        <strain evidence="2 3">CCM 8827</strain>
    </source>
</reference>
<sequence>MKNYTLLLALIFTTLSFAQTIVSKKEDASPEQYALLQKVNEYYPDITLNKAVTNFYADGKIIDTQQEFNLDTSKFSSYRIGIEPDNKKLLFEYVSTETGKVYGDVTIFKGNALRTTFLEKSNEINVALNGKPVYVKKLK</sequence>
<gene>
    <name evidence="2" type="ORF">KHA90_06350</name>
</gene>
<proteinExistence type="predicted"/>
<organism evidence="2 3">
    <name type="scientific">Flavobacterium psychroterrae</name>
    <dbReference type="NCBI Taxonomy" id="2133767"/>
    <lineage>
        <taxon>Bacteria</taxon>
        <taxon>Pseudomonadati</taxon>
        <taxon>Bacteroidota</taxon>
        <taxon>Flavobacteriia</taxon>
        <taxon>Flavobacteriales</taxon>
        <taxon>Flavobacteriaceae</taxon>
        <taxon>Flavobacterium</taxon>
    </lineage>
</organism>
<keyword evidence="3" id="KW-1185">Reference proteome</keyword>
<dbReference type="Proteomes" id="UP000722625">
    <property type="component" value="Unassembled WGS sequence"/>
</dbReference>